<comment type="caution">
    <text evidence="4">The sequence shown here is derived from an EMBL/GenBank/DDBJ whole genome shotgun (WGS) entry which is preliminary data.</text>
</comment>
<evidence type="ECO:0000313" key="5">
    <source>
        <dbReference type="Proteomes" id="UP000738376"/>
    </source>
</evidence>
<proteinExistence type="predicted"/>
<dbReference type="Gene3D" id="3.40.50.2000">
    <property type="entry name" value="Glycogen Phosphorylase B"/>
    <property type="match status" value="2"/>
</dbReference>
<gene>
    <name evidence="4" type="ORF">HC246_19240</name>
</gene>
<dbReference type="CDD" id="cd03789">
    <property type="entry name" value="GT9_LPS_heptosyltransferase"/>
    <property type="match status" value="1"/>
</dbReference>
<dbReference type="InterPro" id="IPR051199">
    <property type="entry name" value="LPS_LOS_Heptosyltrfase"/>
</dbReference>
<dbReference type="Proteomes" id="UP000738376">
    <property type="component" value="Unassembled WGS sequence"/>
</dbReference>
<keyword evidence="3" id="KW-0472">Membrane</keyword>
<reference evidence="4 5" key="1">
    <citation type="submission" date="2020-03" db="EMBL/GenBank/DDBJ databases">
        <title>Draft Genome Sequence of 2-Methylisoborneol Producing Pseudanabaena yagii Strain GIHE-NHR1 Isolated from North Han River in South Korea.</title>
        <authorList>
            <person name="Jeong J."/>
        </authorList>
    </citation>
    <scope>NUCLEOTIDE SEQUENCE [LARGE SCALE GENOMIC DNA]</scope>
    <source>
        <strain evidence="4 5">GIHE-NHR1</strain>
    </source>
</reference>
<keyword evidence="2" id="KW-0808">Transferase</keyword>
<dbReference type="InterPro" id="IPR002201">
    <property type="entry name" value="Glyco_trans_9"/>
</dbReference>
<sequence length="313" mass="34034">MRILALVPGGTGDQLLFFPTLDTLKQQYPNAEIDVVVEPRAIATYRISQSVNRVLKFDFSDRNSLADFGNLLGTIRDREYDAAILSKPSFSINTLLWLSGIPKRISFAGAGEFLLTDVIPVDPEEYIAVQNHNLLIGLGIQQSSPSIKVNLPKNDLDWASGEQKRLDIQKSGFILLNCGAYANYPAESWAEIARNIKTKLPDLPIVAIDSVNNADLLKQLSTKFPNLLITSPTDIGKLTAMIAAANLFICAEGDAMQLGVAVGTALVAILSSTISASAFLPIQEKRVKYVQAVKGQPLKDIPAKTVLAKIWEG</sequence>
<organism evidence="4 5">
    <name type="scientific">Pseudanabaena yagii GIHE-NHR1</name>
    <dbReference type="NCBI Taxonomy" id="2722753"/>
    <lineage>
        <taxon>Bacteria</taxon>
        <taxon>Bacillati</taxon>
        <taxon>Cyanobacteriota</taxon>
        <taxon>Cyanophyceae</taxon>
        <taxon>Pseudanabaenales</taxon>
        <taxon>Pseudanabaenaceae</taxon>
        <taxon>Pseudanabaena</taxon>
        <taxon>Pseudanabaena yagii</taxon>
    </lineage>
</organism>
<protein>
    <submittedName>
        <fullName evidence="4">Glycosyltransferase family 9 protein</fullName>
    </submittedName>
</protein>
<evidence type="ECO:0000313" key="4">
    <source>
        <dbReference type="EMBL" id="NMF60100.1"/>
    </source>
</evidence>
<dbReference type="PANTHER" id="PTHR30160">
    <property type="entry name" value="TETRAACYLDISACCHARIDE 4'-KINASE-RELATED"/>
    <property type="match status" value="1"/>
</dbReference>
<evidence type="ECO:0000256" key="3">
    <source>
        <dbReference type="SAM" id="Phobius"/>
    </source>
</evidence>
<name>A0ABX1LX73_9CYAN</name>
<evidence type="ECO:0000256" key="2">
    <source>
        <dbReference type="ARBA" id="ARBA00022679"/>
    </source>
</evidence>
<keyword evidence="5" id="KW-1185">Reference proteome</keyword>
<evidence type="ECO:0000256" key="1">
    <source>
        <dbReference type="ARBA" id="ARBA00022676"/>
    </source>
</evidence>
<dbReference type="PANTHER" id="PTHR30160:SF7">
    <property type="entry name" value="ADP-HEPTOSE--LPS HEPTOSYLTRANSFERASE 2"/>
    <property type="match status" value="1"/>
</dbReference>
<dbReference type="Pfam" id="PF01075">
    <property type="entry name" value="Glyco_transf_9"/>
    <property type="match status" value="1"/>
</dbReference>
<dbReference type="EMBL" id="JAAVJL010000002">
    <property type="protein sequence ID" value="NMF60100.1"/>
    <property type="molecule type" value="Genomic_DNA"/>
</dbReference>
<feature type="transmembrane region" description="Helical" evidence="3">
    <location>
        <begin position="258"/>
        <end position="280"/>
    </location>
</feature>
<keyword evidence="3" id="KW-0812">Transmembrane</keyword>
<accession>A0ABX1LX73</accession>
<keyword evidence="3" id="KW-1133">Transmembrane helix</keyword>
<keyword evidence="1" id="KW-0328">Glycosyltransferase</keyword>
<dbReference type="SUPFAM" id="SSF53756">
    <property type="entry name" value="UDP-Glycosyltransferase/glycogen phosphorylase"/>
    <property type="match status" value="1"/>
</dbReference>